<evidence type="ECO:0000313" key="1">
    <source>
        <dbReference type="EMBL" id="NNU62435.1"/>
    </source>
</evidence>
<comment type="caution">
    <text evidence="1">The sequence shown here is derived from an EMBL/GenBank/DDBJ whole genome shotgun (WGS) entry which is preliminary data.</text>
</comment>
<proteinExistence type="predicted"/>
<sequence length="193" mass="21375">MRAIIVASGPSARGFVPPDDIPVIAVNGAIEWLPRADHFFTLDWSSVNLRRLRERRISVQYHAAFPQDQWTRDRDIRFYHRGEASGPMPTPERSPQWWLWRLSAKLGLSEDPDIINTGNSAYGALGLAYHLGARDVALVGVDASSAPRVEGGCSRYLGHLPMLFASALSQMNVVSCGQMGGVPQMNFKDWLNG</sequence>
<dbReference type="Proteomes" id="UP000574931">
    <property type="component" value="Unassembled WGS sequence"/>
</dbReference>
<reference evidence="1 2" key="1">
    <citation type="submission" date="2020-05" db="EMBL/GenBank/DDBJ databases">
        <title>Draft Genome Sequence of Ochrobactrum soli Isolated from Stable Fly Gut.</title>
        <authorList>
            <person name="Pileggi M.T."/>
            <person name="Vazhakkala L.J."/>
            <person name="Wong C.N."/>
        </authorList>
    </citation>
    <scope>NUCLEOTIDE SEQUENCE [LARGE SCALE GENOMIC DNA]</scope>
    <source>
        <strain evidence="1 2">MTP-C0764</strain>
    </source>
</reference>
<protein>
    <submittedName>
        <fullName evidence="1">Norphogenetic protein</fullName>
    </submittedName>
</protein>
<dbReference type="RefSeq" id="WP_171318885.1">
    <property type="nucleotide sequence ID" value="NZ_JABFCY010000014.1"/>
</dbReference>
<gene>
    <name evidence="1" type="ORF">HKX02_19560</name>
</gene>
<name>A0A849KKV3_9HYPH</name>
<dbReference type="EMBL" id="JABFCY010000014">
    <property type="protein sequence ID" value="NNU62435.1"/>
    <property type="molecule type" value="Genomic_DNA"/>
</dbReference>
<evidence type="ECO:0000313" key="2">
    <source>
        <dbReference type="Proteomes" id="UP000574931"/>
    </source>
</evidence>
<keyword evidence="2" id="KW-1185">Reference proteome</keyword>
<dbReference type="AlphaFoldDB" id="A0A849KKV3"/>
<organism evidence="1 2">
    <name type="scientific">Ochrobactrum soli</name>
    <dbReference type="NCBI Taxonomy" id="2448455"/>
    <lineage>
        <taxon>Bacteria</taxon>
        <taxon>Pseudomonadati</taxon>
        <taxon>Pseudomonadota</taxon>
        <taxon>Alphaproteobacteria</taxon>
        <taxon>Hyphomicrobiales</taxon>
        <taxon>Brucellaceae</taxon>
        <taxon>Brucella/Ochrobactrum group</taxon>
        <taxon>Ochrobactrum</taxon>
    </lineage>
</organism>
<accession>A0A849KKV3</accession>